<evidence type="ECO:0000313" key="2">
    <source>
        <dbReference type="EMBL" id="BBI61645.1"/>
    </source>
</evidence>
<dbReference type="Proteomes" id="UP000320231">
    <property type="component" value="Chromosome"/>
</dbReference>
<keyword evidence="1" id="KW-1133">Transmembrane helix</keyword>
<dbReference type="KEGG" id="hsr:HSBAA_29510"/>
<gene>
    <name evidence="2" type="ORF">HSBAA_29510</name>
</gene>
<accession>A0A455U6Q3</accession>
<protein>
    <recommendedName>
        <fullName evidence="4">Holin</fullName>
    </recommendedName>
</protein>
<keyword evidence="1" id="KW-0472">Membrane</keyword>
<proteinExistence type="predicted"/>
<reference evidence="2 3" key="1">
    <citation type="journal article" date="2019" name="Microbiol. Resour. Announc.">
        <title>Complete Genome Sequence of Halomonas sulfidaeris Strain Esulfide1 Isolated from a Metal Sulfide Rock at a Depth of 2,200 Meters, Obtained Using Nanopore Sequencing.</title>
        <authorList>
            <person name="Saito M."/>
            <person name="Nishigata A."/>
            <person name="Galipon J."/>
            <person name="Arakawa K."/>
        </authorList>
    </citation>
    <scope>NUCLEOTIDE SEQUENCE [LARGE SCALE GENOMIC DNA]</scope>
    <source>
        <strain evidence="2 3">ATCC BAA-803</strain>
    </source>
</reference>
<feature type="transmembrane region" description="Helical" evidence="1">
    <location>
        <begin position="20"/>
        <end position="39"/>
    </location>
</feature>
<keyword evidence="1" id="KW-0812">Transmembrane</keyword>
<feature type="transmembrane region" description="Helical" evidence="1">
    <location>
        <begin position="51"/>
        <end position="71"/>
    </location>
</feature>
<name>A0A455U6Q3_9GAMM</name>
<evidence type="ECO:0008006" key="4">
    <source>
        <dbReference type="Google" id="ProtNLM"/>
    </source>
</evidence>
<organism evidence="2 3">
    <name type="scientific">Vreelandella sulfidaeris</name>
    <dbReference type="NCBI Taxonomy" id="115553"/>
    <lineage>
        <taxon>Bacteria</taxon>
        <taxon>Pseudomonadati</taxon>
        <taxon>Pseudomonadota</taxon>
        <taxon>Gammaproteobacteria</taxon>
        <taxon>Oceanospirillales</taxon>
        <taxon>Halomonadaceae</taxon>
        <taxon>Vreelandella</taxon>
    </lineage>
</organism>
<dbReference type="EMBL" id="AP019514">
    <property type="protein sequence ID" value="BBI61645.1"/>
    <property type="molecule type" value="Genomic_DNA"/>
</dbReference>
<evidence type="ECO:0000313" key="3">
    <source>
        <dbReference type="Proteomes" id="UP000320231"/>
    </source>
</evidence>
<sequence>MRNEINEIAEASATINWEDRVLWILVGFVMLGHLARNLVKDEPFNLKKFLGEMILSGLGAVAIYTMGLLQGLSEVEIMLVGVFASLGGIRALEWVAKIYKAVKNLN</sequence>
<dbReference type="AlphaFoldDB" id="A0A455U6Q3"/>
<evidence type="ECO:0000256" key="1">
    <source>
        <dbReference type="SAM" id="Phobius"/>
    </source>
</evidence>